<dbReference type="EMBL" id="CP139779">
    <property type="protein sequence ID" value="WQB70767.1"/>
    <property type="molecule type" value="Genomic_DNA"/>
</dbReference>
<feature type="domain" description="Xylose isomerase-like TIM barrel" evidence="2">
    <location>
        <begin position="42"/>
        <end position="297"/>
    </location>
</feature>
<name>A0ABZ0VAV3_9MICO</name>
<dbReference type="PANTHER" id="PTHR12110:SF41">
    <property type="entry name" value="INOSOSE DEHYDRATASE"/>
    <property type="match status" value="1"/>
</dbReference>
<reference evidence="3 4" key="1">
    <citation type="submission" date="2023-06" db="EMBL/GenBank/DDBJ databases">
        <title>Rock-solubilizing bacteria, Microbacterium invictum, promotes re-establishment of vegetation in rocky wasteland by accelerating rock bio-weathering and reshaping soil bacterial community.</title>
        <authorList>
            <person name="Liu C."/>
        </authorList>
    </citation>
    <scope>NUCLEOTIDE SEQUENCE [LARGE SCALE GENOMIC DNA]</scope>
    <source>
        <strain evidence="3 4">X-18</strain>
    </source>
</reference>
<dbReference type="InterPro" id="IPR050312">
    <property type="entry name" value="IolE/XylAMocC-like"/>
</dbReference>
<protein>
    <submittedName>
        <fullName evidence="3">Sugar phosphate isomerase/epimerase family protein</fullName>
    </submittedName>
</protein>
<evidence type="ECO:0000256" key="1">
    <source>
        <dbReference type="ARBA" id="ARBA00023277"/>
    </source>
</evidence>
<evidence type="ECO:0000313" key="3">
    <source>
        <dbReference type="EMBL" id="WQB70767.1"/>
    </source>
</evidence>
<evidence type="ECO:0000259" key="2">
    <source>
        <dbReference type="Pfam" id="PF01261"/>
    </source>
</evidence>
<evidence type="ECO:0000313" key="4">
    <source>
        <dbReference type="Proteomes" id="UP001324533"/>
    </source>
</evidence>
<proteinExistence type="predicted"/>
<dbReference type="Proteomes" id="UP001324533">
    <property type="component" value="Chromosome"/>
</dbReference>
<organism evidence="3 4">
    <name type="scientific">Microbacterium invictum</name>
    <dbReference type="NCBI Taxonomy" id="515415"/>
    <lineage>
        <taxon>Bacteria</taxon>
        <taxon>Bacillati</taxon>
        <taxon>Actinomycetota</taxon>
        <taxon>Actinomycetes</taxon>
        <taxon>Micrococcales</taxon>
        <taxon>Microbacteriaceae</taxon>
        <taxon>Microbacterium</taxon>
    </lineage>
</organism>
<dbReference type="Pfam" id="PF01261">
    <property type="entry name" value="AP_endonuc_2"/>
    <property type="match status" value="1"/>
</dbReference>
<dbReference type="PANTHER" id="PTHR12110">
    <property type="entry name" value="HYDROXYPYRUVATE ISOMERASE"/>
    <property type="match status" value="1"/>
</dbReference>
<sequence>MTDFLADDWPIAAAALPFSGRTADGRSVTEAGPDVWREVLVEVADAGFDRIDLTDSWLRIGDLDARGLTDLSAVAAEEGVVPTSVSAIRCSVIDRERGEANLAYSHRTLDAAAALGIETVSFGLHQALTPDQQAQLWFWTVEGHRDDPADWDAAVARLRELGRHAAELGILVSLEMYEDTFLGTADSAVRLVTDIGMDNVGLNPDIGNLVRLHRPIEPWWEVVEKTLPYANFWHVKNYARDEDVARDLYTAVPAPMPYGLIDYRRAFRYAIEQGFQGVICVENYGGDGLTVCADNRDYLRRHVLPTRAGYTRGASRVRQIGHAQRGAS</sequence>
<keyword evidence="3" id="KW-0413">Isomerase</keyword>
<accession>A0ABZ0VAV3</accession>
<dbReference type="Gene3D" id="3.20.20.150">
    <property type="entry name" value="Divalent-metal-dependent TIM barrel enzymes"/>
    <property type="match status" value="1"/>
</dbReference>
<dbReference type="RefSeq" id="WP_322410903.1">
    <property type="nucleotide sequence ID" value="NZ_CP139779.1"/>
</dbReference>
<gene>
    <name evidence="3" type="ORF">T9R20_02065</name>
</gene>
<dbReference type="GO" id="GO:0016853">
    <property type="term" value="F:isomerase activity"/>
    <property type="evidence" value="ECO:0007669"/>
    <property type="project" value="UniProtKB-KW"/>
</dbReference>
<dbReference type="InterPro" id="IPR013022">
    <property type="entry name" value="Xyl_isomerase-like_TIM-brl"/>
</dbReference>
<keyword evidence="4" id="KW-1185">Reference proteome</keyword>
<dbReference type="InterPro" id="IPR036237">
    <property type="entry name" value="Xyl_isomerase-like_sf"/>
</dbReference>
<keyword evidence="1" id="KW-0119">Carbohydrate metabolism</keyword>
<dbReference type="SUPFAM" id="SSF51658">
    <property type="entry name" value="Xylose isomerase-like"/>
    <property type="match status" value="1"/>
</dbReference>